<dbReference type="CDD" id="cd24032">
    <property type="entry name" value="ASKHA_NBD_TsaB"/>
    <property type="match status" value="1"/>
</dbReference>
<dbReference type="EMBL" id="CP073344">
    <property type="protein sequence ID" value="UTW02575.1"/>
    <property type="molecule type" value="Genomic_DNA"/>
</dbReference>
<evidence type="ECO:0000256" key="2">
    <source>
        <dbReference type="ARBA" id="ARBA00019012"/>
    </source>
</evidence>
<keyword evidence="5" id="KW-0808">Transferase</keyword>
<dbReference type="Proteomes" id="UP001059950">
    <property type="component" value="Chromosome"/>
</dbReference>
<dbReference type="InterPro" id="IPR043129">
    <property type="entry name" value="ATPase_NBD"/>
</dbReference>
<dbReference type="Pfam" id="PF00814">
    <property type="entry name" value="TsaD"/>
    <property type="match status" value="1"/>
</dbReference>
<name>A0ABY5GRP7_9GAMM</name>
<dbReference type="PANTHER" id="PTHR11735:SF11">
    <property type="entry name" value="TRNA THREONYLCARBAMOYLADENOSINE BIOSYNTHESIS PROTEIN TSAB"/>
    <property type="match status" value="1"/>
</dbReference>
<dbReference type="InterPro" id="IPR000905">
    <property type="entry name" value="Gcp-like_dom"/>
</dbReference>
<dbReference type="InterPro" id="IPR022496">
    <property type="entry name" value="T6A_TsaB"/>
</dbReference>
<dbReference type="SUPFAM" id="SSF53067">
    <property type="entry name" value="Actin-like ATPase domain"/>
    <property type="match status" value="2"/>
</dbReference>
<keyword evidence="6" id="KW-1185">Reference proteome</keyword>
<evidence type="ECO:0000259" key="4">
    <source>
        <dbReference type="Pfam" id="PF00814"/>
    </source>
</evidence>
<sequence>MAKILTLDTSTDACSVALSVDGVVQEDFRVIPRQHTRQLLPMVDQMLSSAGLRVNQLDAIAFGRGPGSFAGIRIATGTAQGLAFAADLPLLPVSTLAAIALSAARQHNVDRVVSTLDARMNELYCCAYEMRDGLPVALEKEIVSAPANIVLPDGGNWFAAGRGWVYLDSMSAAVQQAISSPMLDIYPAAGVMSELALEAYSRGEGVSAELAQPVYLRDEVSWKKIGEQKKKNQ</sequence>
<dbReference type="NCBIfam" id="TIGR03725">
    <property type="entry name" value="T6A_YeaZ"/>
    <property type="match status" value="1"/>
</dbReference>
<evidence type="ECO:0000313" key="6">
    <source>
        <dbReference type="Proteomes" id="UP001059950"/>
    </source>
</evidence>
<evidence type="ECO:0000313" key="5">
    <source>
        <dbReference type="EMBL" id="UTW02575.1"/>
    </source>
</evidence>
<gene>
    <name evidence="5" type="primary">tsaB</name>
    <name evidence="5" type="ORF">KDX31_14645</name>
</gene>
<organism evidence="5 6">
    <name type="scientific">Amphritea atlantica</name>
    <dbReference type="NCBI Taxonomy" id="355243"/>
    <lineage>
        <taxon>Bacteria</taxon>
        <taxon>Pseudomonadati</taxon>
        <taxon>Pseudomonadota</taxon>
        <taxon>Gammaproteobacteria</taxon>
        <taxon>Oceanospirillales</taxon>
        <taxon>Oceanospirillaceae</taxon>
        <taxon>Amphritea</taxon>
    </lineage>
</organism>
<keyword evidence="5" id="KW-0012">Acyltransferase</keyword>
<dbReference type="PANTHER" id="PTHR11735">
    <property type="entry name" value="TRNA N6-ADENOSINE THREONYLCARBAMOYLTRANSFERASE"/>
    <property type="match status" value="1"/>
</dbReference>
<comment type="similarity">
    <text evidence="1">Belongs to the KAE1 / TsaD family. TsaB subfamily.</text>
</comment>
<dbReference type="GO" id="GO:0061711">
    <property type="term" value="F:tRNA N(6)-L-threonylcarbamoyladenine synthase activity"/>
    <property type="evidence" value="ECO:0007669"/>
    <property type="project" value="UniProtKB-EC"/>
</dbReference>
<evidence type="ECO:0000256" key="3">
    <source>
        <dbReference type="ARBA" id="ARBA00032446"/>
    </source>
</evidence>
<accession>A0ABY5GRP7</accession>
<protein>
    <recommendedName>
        <fullName evidence="2">tRNA threonylcarbamoyladenosine biosynthesis protein TsaB</fullName>
    </recommendedName>
    <alternativeName>
        <fullName evidence="3">t(6)A37 threonylcarbamoyladenosine biosynthesis protein TsaB</fullName>
    </alternativeName>
</protein>
<evidence type="ECO:0000256" key="1">
    <source>
        <dbReference type="ARBA" id="ARBA00010493"/>
    </source>
</evidence>
<reference evidence="5" key="1">
    <citation type="submission" date="2021-04" db="EMBL/GenBank/DDBJ databases">
        <title>Oceanospirillales bacteria with DddD are important DMSP degraders in coastal seawater.</title>
        <authorList>
            <person name="Liu J."/>
        </authorList>
    </citation>
    <scope>NUCLEOTIDE SEQUENCE</scope>
    <source>
        <strain evidence="5">GY6</strain>
    </source>
</reference>
<feature type="domain" description="Gcp-like" evidence="4">
    <location>
        <begin position="32"/>
        <end position="149"/>
    </location>
</feature>
<dbReference type="Gene3D" id="3.30.420.40">
    <property type="match status" value="2"/>
</dbReference>
<proteinExistence type="inferred from homology"/>